<evidence type="ECO:0000313" key="3">
    <source>
        <dbReference type="Proteomes" id="UP000324222"/>
    </source>
</evidence>
<keyword evidence="3" id="KW-1185">Reference proteome</keyword>
<name>A0A5B7K5W8_PORTR</name>
<reference evidence="2 3" key="1">
    <citation type="submission" date="2019-05" db="EMBL/GenBank/DDBJ databases">
        <title>Another draft genome of Portunus trituberculatus and its Hox gene families provides insights of decapod evolution.</title>
        <authorList>
            <person name="Jeong J.-H."/>
            <person name="Song I."/>
            <person name="Kim S."/>
            <person name="Choi T."/>
            <person name="Kim D."/>
            <person name="Ryu S."/>
            <person name="Kim W."/>
        </authorList>
    </citation>
    <scope>NUCLEOTIDE SEQUENCE [LARGE SCALE GENOMIC DNA]</scope>
    <source>
        <tissue evidence="2">Muscle</tissue>
    </source>
</reference>
<accession>A0A5B7K5W8</accession>
<sequence>MHQHYRSQIRSSLKETRRTRGTKGVAMLLPRQDIQGSPPPSLTPRQAVQRHLIQRSLRHTSAVYFLTDKRK</sequence>
<organism evidence="2 3">
    <name type="scientific">Portunus trituberculatus</name>
    <name type="common">Swimming crab</name>
    <name type="synonym">Neptunus trituberculatus</name>
    <dbReference type="NCBI Taxonomy" id="210409"/>
    <lineage>
        <taxon>Eukaryota</taxon>
        <taxon>Metazoa</taxon>
        <taxon>Ecdysozoa</taxon>
        <taxon>Arthropoda</taxon>
        <taxon>Crustacea</taxon>
        <taxon>Multicrustacea</taxon>
        <taxon>Malacostraca</taxon>
        <taxon>Eumalacostraca</taxon>
        <taxon>Eucarida</taxon>
        <taxon>Decapoda</taxon>
        <taxon>Pleocyemata</taxon>
        <taxon>Brachyura</taxon>
        <taxon>Eubrachyura</taxon>
        <taxon>Portunoidea</taxon>
        <taxon>Portunidae</taxon>
        <taxon>Portuninae</taxon>
        <taxon>Portunus</taxon>
    </lineage>
</organism>
<evidence type="ECO:0000313" key="2">
    <source>
        <dbReference type="EMBL" id="MPD04431.1"/>
    </source>
</evidence>
<comment type="caution">
    <text evidence="2">The sequence shown here is derived from an EMBL/GenBank/DDBJ whole genome shotgun (WGS) entry which is preliminary data.</text>
</comment>
<dbReference type="Proteomes" id="UP000324222">
    <property type="component" value="Unassembled WGS sequence"/>
</dbReference>
<proteinExistence type="predicted"/>
<evidence type="ECO:0000256" key="1">
    <source>
        <dbReference type="SAM" id="MobiDB-lite"/>
    </source>
</evidence>
<dbReference type="AlphaFoldDB" id="A0A5B7K5W8"/>
<protein>
    <submittedName>
        <fullName evidence="2">Uncharacterized protein</fullName>
    </submittedName>
</protein>
<dbReference type="EMBL" id="VSRR010141050">
    <property type="protein sequence ID" value="MPD04431.1"/>
    <property type="molecule type" value="Genomic_DNA"/>
</dbReference>
<feature type="region of interest" description="Disordered" evidence="1">
    <location>
        <begin position="1"/>
        <end position="24"/>
    </location>
</feature>
<gene>
    <name evidence="2" type="ORF">E2C01_100117</name>
</gene>